<reference evidence="8 9" key="1">
    <citation type="submission" date="2023-01" db="EMBL/GenBank/DDBJ databases">
        <title>Psychrosphaera sp. nov., isolated from marine algae.</title>
        <authorList>
            <person name="Bayburt H."/>
            <person name="Choi B.J."/>
            <person name="Kim J.M."/>
            <person name="Choi D.G."/>
            <person name="Jeon C.O."/>
        </authorList>
    </citation>
    <scope>NUCLEOTIDE SEQUENCE [LARGE SCALE GENOMIC DNA]</scope>
    <source>
        <strain evidence="8 9">G1-22</strain>
    </source>
</reference>
<gene>
    <name evidence="8" type="ORF">PN838_01295</name>
</gene>
<proteinExistence type="inferred from homology"/>
<dbReference type="Pfam" id="PF25917">
    <property type="entry name" value="BSH_RND"/>
    <property type="match status" value="1"/>
</dbReference>
<dbReference type="PANTHER" id="PTHR30469:SF12">
    <property type="entry name" value="MULTIDRUG RESISTANCE PROTEIN MDTA"/>
    <property type="match status" value="1"/>
</dbReference>
<feature type="coiled-coil region" evidence="4">
    <location>
        <begin position="70"/>
        <end position="137"/>
    </location>
</feature>
<evidence type="ECO:0000256" key="2">
    <source>
        <dbReference type="ARBA" id="ARBA00009477"/>
    </source>
</evidence>
<feature type="domain" description="Multidrug resistance protein MdtA-like barrel-sandwich hybrid" evidence="6">
    <location>
        <begin position="31"/>
        <end position="166"/>
    </location>
</feature>
<evidence type="ECO:0000256" key="4">
    <source>
        <dbReference type="SAM" id="Coils"/>
    </source>
</evidence>
<feature type="domain" description="Multidrug resistance protein MdtA-like C-terminal permuted SH3" evidence="7">
    <location>
        <begin position="274"/>
        <end position="327"/>
    </location>
</feature>
<evidence type="ECO:0000256" key="1">
    <source>
        <dbReference type="ARBA" id="ARBA00004196"/>
    </source>
</evidence>
<dbReference type="InterPro" id="IPR006143">
    <property type="entry name" value="RND_pump_MFP"/>
</dbReference>
<comment type="subcellular location">
    <subcellularLocation>
        <location evidence="1">Cell envelope</location>
    </subcellularLocation>
</comment>
<dbReference type="InterPro" id="IPR058625">
    <property type="entry name" value="MdtA-like_BSH"/>
</dbReference>
<dbReference type="Gene3D" id="2.40.50.100">
    <property type="match status" value="1"/>
</dbReference>
<dbReference type="Proteomes" id="UP001528411">
    <property type="component" value="Unassembled WGS sequence"/>
</dbReference>
<keyword evidence="9" id="KW-1185">Reference proteome</keyword>
<keyword evidence="3" id="KW-0813">Transport</keyword>
<comment type="caution">
    <text evidence="8">The sequence shown here is derived from an EMBL/GenBank/DDBJ whole genome shotgun (WGS) entry which is preliminary data.</text>
</comment>
<keyword evidence="4" id="KW-0175">Coiled coil</keyword>
<organism evidence="8 9">
    <name type="scientific">Psychrosphaera algicola</name>
    <dbReference type="NCBI Taxonomy" id="3023714"/>
    <lineage>
        <taxon>Bacteria</taxon>
        <taxon>Pseudomonadati</taxon>
        <taxon>Pseudomonadota</taxon>
        <taxon>Gammaproteobacteria</taxon>
        <taxon>Alteromonadales</taxon>
        <taxon>Pseudoalteromonadaceae</taxon>
        <taxon>Psychrosphaera</taxon>
    </lineage>
</organism>
<evidence type="ECO:0000256" key="3">
    <source>
        <dbReference type="ARBA" id="ARBA00022448"/>
    </source>
</evidence>
<evidence type="ECO:0000256" key="5">
    <source>
        <dbReference type="SAM" id="MobiDB-lite"/>
    </source>
</evidence>
<evidence type="ECO:0000313" key="8">
    <source>
        <dbReference type="EMBL" id="MDC2887738.1"/>
    </source>
</evidence>
<comment type="similarity">
    <text evidence="2">Belongs to the membrane fusion protein (MFP) (TC 8.A.1) family.</text>
</comment>
<dbReference type="EMBL" id="JAQOMS010000002">
    <property type="protein sequence ID" value="MDC2887738.1"/>
    <property type="molecule type" value="Genomic_DNA"/>
</dbReference>
<dbReference type="SUPFAM" id="SSF111369">
    <property type="entry name" value="HlyD-like secretion proteins"/>
    <property type="match status" value="1"/>
</dbReference>
<dbReference type="Gene3D" id="2.40.30.170">
    <property type="match status" value="1"/>
</dbReference>
<feature type="region of interest" description="Disordered" evidence="5">
    <location>
        <begin position="381"/>
        <end position="404"/>
    </location>
</feature>
<dbReference type="Gene3D" id="2.40.420.20">
    <property type="match status" value="1"/>
</dbReference>
<dbReference type="NCBIfam" id="TIGR01730">
    <property type="entry name" value="RND_mfp"/>
    <property type="match status" value="1"/>
</dbReference>
<evidence type="ECO:0000313" key="9">
    <source>
        <dbReference type="Proteomes" id="UP001528411"/>
    </source>
</evidence>
<name>A0ABT5F872_9GAMM</name>
<evidence type="ECO:0000259" key="7">
    <source>
        <dbReference type="Pfam" id="PF25967"/>
    </source>
</evidence>
<dbReference type="Pfam" id="PF25967">
    <property type="entry name" value="RND-MFP_C"/>
    <property type="match status" value="1"/>
</dbReference>
<sequence length="404" mass="44922">MTVDVKNIKPELYQVYLDSFGTVKPRTQSKLVAQVSGQIDAISPKFREGGFFKKGDWLVTIDDRDYKVDVKVAEASLLDAQQQLAEEQARSDQARADWKRIGKGGEPNDLVLRLPQLKAAEANVLSAEARLEKAQLALERTKVHAPYDGRILTKQVDVGQVVSNNAYLADIFASDYVEVRLPINNNDIPLINLPEQQQETDIMALAQVHFSSRFDNQDWAGKLVRTESSIDSNSQQLYVVAQIDDPYVVKANGMTSLKIGQYLTARLAGKILSDVIVIPNKAIYQGSYVYVVEEGVLKRREIQILWKNSSDAIINSGLEEGDRLVLTSLGQVSSGTPVTINGEAKVTKIKPVKNNFERKFDQLPAKAQERIKQLAAEKGVSVDEAMKMHRPRKDKQATSGQGDK</sequence>
<accession>A0ABT5F872</accession>
<dbReference type="PANTHER" id="PTHR30469">
    <property type="entry name" value="MULTIDRUG RESISTANCE PROTEIN MDTA"/>
    <property type="match status" value="1"/>
</dbReference>
<evidence type="ECO:0000259" key="6">
    <source>
        <dbReference type="Pfam" id="PF25917"/>
    </source>
</evidence>
<protein>
    <submittedName>
        <fullName evidence="8">Efflux RND transporter periplasmic adaptor subunit</fullName>
    </submittedName>
</protein>
<dbReference type="Gene3D" id="1.10.287.470">
    <property type="entry name" value="Helix hairpin bin"/>
    <property type="match status" value="1"/>
</dbReference>
<dbReference type="InterPro" id="IPR058627">
    <property type="entry name" value="MdtA-like_C"/>
</dbReference>